<dbReference type="EMBL" id="JACCHL010000001">
    <property type="protein sequence ID" value="NYH55520.1"/>
    <property type="molecule type" value="Genomic_DNA"/>
</dbReference>
<feature type="chain" id="PRO_5031350353" evidence="1">
    <location>
        <begin position="38"/>
        <end position="271"/>
    </location>
</feature>
<keyword evidence="1" id="KW-0732">Signal</keyword>
<accession>A0A7Y9XJC6</accession>
<reference evidence="2 3" key="1">
    <citation type="submission" date="2020-07" db="EMBL/GenBank/DDBJ databases">
        <title>Sequencing the genomes of 1000 actinobacteria strains.</title>
        <authorList>
            <person name="Klenk H.-P."/>
        </authorList>
    </citation>
    <scope>NUCLEOTIDE SEQUENCE [LARGE SCALE GENOMIC DNA]</scope>
    <source>
        <strain evidence="2 3">DSM 45278</strain>
    </source>
</reference>
<proteinExistence type="predicted"/>
<protein>
    <submittedName>
        <fullName evidence="2">Uncharacterized protein</fullName>
    </submittedName>
</protein>
<sequence>MATRTRTAGSARTRSPVAGVLAMALAAVLGSSIWAYAAGESEPGPGPTDHALDITEEDGMDETVAAADENGGGGVRSARLEEAGLAVPSGWHEAGVRTGSHDGEKVTVTRYQPTEEVRLGGPHVSVVRGEDGRVVGYTALDPDAHNDPRDLPGAEQARQAAYSWLGRTDDDYLRGLTEQWVDRHDETVVDEDGREHVIPGVKVKTRHEDGRYAWVIVGADSRVVTFERDVTWDTAARRRATQMWLHDTWIAALEGGGEQPPPPAALADGAA</sequence>
<comment type="caution">
    <text evidence="2">The sequence shown here is derived from an EMBL/GenBank/DDBJ whole genome shotgun (WGS) entry which is preliminary data.</text>
</comment>
<name>A0A7Y9XJC6_9ACTN</name>
<evidence type="ECO:0000256" key="1">
    <source>
        <dbReference type="SAM" id="SignalP"/>
    </source>
</evidence>
<dbReference type="Proteomes" id="UP000584931">
    <property type="component" value="Unassembled WGS sequence"/>
</dbReference>
<evidence type="ECO:0000313" key="2">
    <source>
        <dbReference type="EMBL" id="NYH55520.1"/>
    </source>
</evidence>
<feature type="signal peptide" evidence="1">
    <location>
        <begin position="1"/>
        <end position="37"/>
    </location>
</feature>
<organism evidence="2 3">
    <name type="scientific">Nocardiopsis sinuspersici</name>
    <dbReference type="NCBI Taxonomy" id="501010"/>
    <lineage>
        <taxon>Bacteria</taxon>
        <taxon>Bacillati</taxon>
        <taxon>Actinomycetota</taxon>
        <taxon>Actinomycetes</taxon>
        <taxon>Streptosporangiales</taxon>
        <taxon>Nocardiopsidaceae</taxon>
        <taxon>Nocardiopsis</taxon>
    </lineage>
</organism>
<evidence type="ECO:0000313" key="3">
    <source>
        <dbReference type="Proteomes" id="UP000584931"/>
    </source>
</evidence>
<dbReference type="AlphaFoldDB" id="A0A7Y9XJC6"/>
<gene>
    <name evidence="2" type="ORF">HNR06_005109</name>
</gene>
<dbReference type="RefSeq" id="WP_227014843.1">
    <property type="nucleotide sequence ID" value="NZ_JACCHL010000001.1"/>
</dbReference>